<dbReference type="EnsemblMetazoa" id="Aqu2.1.38834_001">
    <property type="protein sequence ID" value="Aqu2.1.38834_001"/>
    <property type="gene ID" value="Aqu2.1.38834"/>
</dbReference>
<dbReference type="InterPro" id="IPR000477">
    <property type="entry name" value="RT_dom"/>
</dbReference>
<dbReference type="PANTHER" id="PTHR24559">
    <property type="entry name" value="TRANSPOSON TY3-I GAG-POL POLYPROTEIN"/>
    <property type="match status" value="1"/>
</dbReference>
<feature type="domain" description="Reverse transcriptase" evidence="1">
    <location>
        <begin position="101"/>
        <end position="221"/>
    </location>
</feature>
<protein>
    <recommendedName>
        <fullName evidence="1">Reverse transcriptase domain-containing protein</fullName>
    </recommendedName>
</protein>
<proteinExistence type="predicted"/>
<dbReference type="AlphaFoldDB" id="A0A1X7VGD7"/>
<evidence type="ECO:0000313" key="2">
    <source>
        <dbReference type="EnsemblMetazoa" id="Aqu2.1.38834_001"/>
    </source>
</evidence>
<dbReference type="Gene3D" id="3.10.10.10">
    <property type="entry name" value="HIV Type 1 Reverse Transcriptase, subunit A, domain 1"/>
    <property type="match status" value="1"/>
</dbReference>
<dbReference type="Pfam" id="PF00078">
    <property type="entry name" value="RVT_1"/>
    <property type="match status" value="1"/>
</dbReference>
<dbReference type="CDD" id="cd01647">
    <property type="entry name" value="RT_LTR"/>
    <property type="match status" value="1"/>
</dbReference>
<reference evidence="2" key="1">
    <citation type="submission" date="2017-05" db="UniProtKB">
        <authorList>
            <consortium name="EnsemblMetazoa"/>
        </authorList>
    </citation>
    <scope>IDENTIFICATION</scope>
</reference>
<dbReference type="InParanoid" id="A0A1X7VGD7"/>
<dbReference type="eggNOG" id="KOG0017">
    <property type="taxonomic scope" value="Eukaryota"/>
</dbReference>
<dbReference type="InterPro" id="IPR053134">
    <property type="entry name" value="RNA-dir_DNA_polymerase"/>
</dbReference>
<name>A0A1X7VGD7_AMPQE</name>
<dbReference type="Gene3D" id="3.30.70.270">
    <property type="match status" value="1"/>
</dbReference>
<sequence>MANIICTHQNTHSLTTIINPLFSSNLFTSLLAGYPWLVCQYSDEAQHRTPHCDLRSPVSCHTRRLPPEKLTVAKSEFDHMMDLGIIQPSSSNWSSALHLVPGKSGDWRPCGDYRALNRITVPDRYPIPHLQDITSTLHGAVIFSKLDLVRAYLRIPVAEDVHKTAITTPIGFFEFTRIPFGLRNAAQTFQRFIDEVLHGLTFAYAYIDDVLIANASEGKHKYLQLIVD</sequence>
<accession>A0A1X7VGD7</accession>
<evidence type="ECO:0000259" key="1">
    <source>
        <dbReference type="Pfam" id="PF00078"/>
    </source>
</evidence>
<dbReference type="SUPFAM" id="SSF56672">
    <property type="entry name" value="DNA/RNA polymerases"/>
    <property type="match status" value="1"/>
</dbReference>
<dbReference type="InterPro" id="IPR043128">
    <property type="entry name" value="Rev_trsase/Diguanyl_cyclase"/>
</dbReference>
<dbReference type="OMA" id="CTHQNTH"/>
<dbReference type="PANTHER" id="PTHR24559:SF444">
    <property type="entry name" value="REVERSE TRANSCRIPTASE DOMAIN-CONTAINING PROTEIN"/>
    <property type="match status" value="1"/>
</dbReference>
<dbReference type="InterPro" id="IPR043502">
    <property type="entry name" value="DNA/RNA_pol_sf"/>
</dbReference>
<organism evidence="2">
    <name type="scientific">Amphimedon queenslandica</name>
    <name type="common">Sponge</name>
    <dbReference type="NCBI Taxonomy" id="400682"/>
    <lineage>
        <taxon>Eukaryota</taxon>
        <taxon>Metazoa</taxon>
        <taxon>Porifera</taxon>
        <taxon>Demospongiae</taxon>
        <taxon>Heteroscleromorpha</taxon>
        <taxon>Haplosclerida</taxon>
        <taxon>Niphatidae</taxon>
        <taxon>Amphimedon</taxon>
    </lineage>
</organism>